<evidence type="ECO:0000259" key="5">
    <source>
        <dbReference type="PROSITE" id="PS50109"/>
    </source>
</evidence>
<feature type="transmembrane region" description="Helical" evidence="4">
    <location>
        <begin position="83"/>
        <end position="102"/>
    </location>
</feature>
<dbReference type="RefSeq" id="WP_171472766.1">
    <property type="nucleotide sequence ID" value="NZ_CP053452.2"/>
</dbReference>
<evidence type="ECO:0000256" key="3">
    <source>
        <dbReference type="ARBA" id="ARBA00022553"/>
    </source>
</evidence>
<dbReference type="Gene3D" id="3.30.565.10">
    <property type="entry name" value="Histidine kinase-like ATPase, C-terminal domain"/>
    <property type="match status" value="1"/>
</dbReference>
<keyword evidence="4" id="KW-0812">Transmembrane</keyword>
<dbReference type="CDD" id="cd00082">
    <property type="entry name" value="HisKA"/>
    <property type="match status" value="1"/>
</dbReference>
<dbReference type="Proteomes" id="UP000503447">
    <property type="component" value="Chromosome"/>
</dbReference>
<comment type="catalytic activity">
    <reaction evidence="1">
        <text>ATP + protein L-histidine = ADP + protein N-phospho-L-histidine.</text>
        <dbReference type="EC" id="2.7.13.3"/>
    </reaction>
</comment>
<evidence type="ECO:0000256" key="1">
    <source>
        <dbReference type="ARBA" id="ARBA00000085"/>
    </source>
</evidence>
<dbReference type="PANTHER" id="PTHR43065:SF42">
    <property type="entry name" value="TWO-COMPONENT SENSOR PPRA"/>
    <property type="match status" value="1"/>
</dbReference>
<evidence type="ECO:0000313" key="6">
    <source>
        <dbReference type="EMBL" id="QJW97391.1"/>
    </source>
</evidence>
<dbReference type="AlphaFoldDB" id="A0A6M5YVR5"/>
<name>A0A6M5YVR5_9BACT</name>
<dbReference type="GO" id="GO:0000155">
    <property type="term" value="F:phosphorelay sensor kinase activity"/>
    <property type="evidence" value="ECO:0007669"/>
    <property type="project" value="InterPro"/>
</dbReference>
<dbReference type="SUPFAM" id="SSF47384">
    <property type="entry name" value="Homodimeric domain of signal transducing histidine kinase"/>
    <property type="match status" value="1"/>
</dbReference>
<dbReference type="PRINTS" id="PR00344">
    <property type="entry name" value="BCTRLSENSOR"/>
</dbReference>
<feature type="domain" description="Histidine kinase" evidence="5">
    <location>
        <begin position="132"/>
        <end position="344"/>
    </location>
</feature>
<keyword evidence="3" id="KW-0597">Phosphoprotein</keyword>
<dbReference type="Pfam" id="PF02518">
    <property type="entry name" value="HATPase_c"/>
    <property type="match status" value="1"/>
</dbReference>
<dbReference type="InterPro" id="IPR003594">
    <property type="entry name" value="HATPase_dom"/>
</dbReference>
<reference evidence="7" key="1">
    <citation type="submission" date="2020-05" db="EMBL/GenBank/DDBJ databases">
        <title>Frigoriglobus tundricola gen. nov., sp. nov., a psychrotolerant cellulolytic planctomycete of the family Gemmataceae with two divergent copies of 16S rRNA gene.</title>
        <authorList>
            <person name="Kulichevskaya I.S."/>
            <person name="Ivanova A.A."/>
            <person name="Naumoff D.G."/>
            <person name="Beletsky A.V."/>
            <person name="Rijpstra W.I.C."/>
            <person name="Sinninghe Damste J.S."/>
            <person name="Mardanov A.V."/>
            <person name="Ravin N.V."/>
            <person name="Dedysh S.N."/>
        </authorList>
    </citation>
    <scope>NUCLEOTIDE SEQUENCE [LARGE SCALE GENOMIC DNA]</scope>
    <source>
        <strain evidence="7">PL17</strain>
    </source>
</reference>
<sequence length="348" mass="37192">MKPSVTSHPASFALVLVTTVFAVDLCLPLGVASAVPYTFAVLVALRAKPGWVGPAVAVLCMGLTVLKLGIVPERGTTEMWKVIANRCLALFAISMTTLLGVLRRRAEERSRRHEADLARMGRLAVAGELATVLAHELNQPLAALCLQADIAAHLGGASATVTPDLTAALGEIAEQSHRAAEIVRSMRRTVRRAQPDHGPVDLNETVRAVVRLLDWSVRLAGVQVQLRLAEPLPPTHGDRVQLEQVAFNLLQNAIESIAARGAGPRTVLIETASEGATVLVRVRDTGTGLVHPERVFERFYTTKTDGMGLGLAISRSAAEAHGGRLSARSVEGGAEFTLALPVYREERS</sequence>
<dbReference type="KEGG" id="ftj:FTUN_4965"/>
<dbReference type="PROSITE" id="PS50109">
    <property type="entry name" value="HIS_KIN"/>
    <property type="match status" value="1"/>
</dbReference>
<evidence type="ECO:0000313" key="7">
    <source>
        <dbReference type="Proteomes" id="UP000503447"/>
    </source>
</evidence>
<keyword evidence="4" id="KW-0472">Membrane</keyword>
<dbReference type="InterPro" id="IPR004358">
    <property type="entry name" value="Sig_transdc_His_kin-like_C"/>
</dbReference>
<organism evidence="6 7">
    <name type="scientific">Frigoriglobus tundricola</name>
    <dbReference type="NCBI Taxonomy" id="2774151"/>
    <lineage>
        <taxon>Bacteria</taxon>
        <taxon>Pseudomonadati</taxon>
        <taxon>Planctomycetota</taxon>
        <taxon>Planctomycetia</taxon>
        <taxon>Gemmatales</taxon>
        <taxon>Gemmataceae</taxon>
        <taxon>Frigoriglobus</taxon>
    </lineage>
</organism>
<evidence type="ECO:0000256" key="2">
    <source>
        <dbReference type="ARBA" id="ARBA00012438"/>
    </source>
</evidence>
<dbReference type="InterPro" id="IPR036890">
    <property type="entry name" value="HATPase_C_sf"/>
</dbReference>
<dbReference type="InterPro" id="IPR003661">
    <property type="entry name" value="HisK_dim/P_dom"/>
</dbReference>
<gene>
    <name evidence="6" type="ORF">FTUN_4965</name>
</gene>
<proteinExistence type="predicted"/>
<dbReference type="EMBL" id="CP053452">
    <property type="protein sequence ID" value="QJW97391.1"/>
    <property type="molecule type" value="Genomic_DNA"/>
</dbReference>
<protein>
    <recommendedName>
        <fullName evidence="2">histidine kinase</fullName>
        <ecNumber evidence="2">2.7.13.3</ecNumber>
    </recommendedName>
</protein>
<dbReference type="PANTHER" id="PTHR43065">
    <property type="entry name" value="SENSOR HISTIDINE KINASE"/>
    <property type="match status" value="1"/>
</dbReference>
<evidence type="ECO:0000256" key="4">
    <source>
        <dbReference type="SAM" id="Phobius"/>
    </source>
</evidence>
<feature type="transmembrane region" description="Helical" evidence="4">
    <location>
        <begin position="12"/>
        <end position="39"/>
    </location>
</feature>
<keyword evidence="7" id="KW-1185">Reference proteome</keyword>
<dbReference type="Gene3D" id="1.10.287.130">
    <property type="match status" value="1"/>
</dbReference>
<dbReference type="InterPro" id="IPR036097">
    <property type="entry name" value="HisK_dim/P_sf"/>
</dbReference>
<feature type="transmembrane region" description="Helical" evidence="4">
    <location>
        <begin position="51"/>
        <end position="71"/>
    </location>
</feature>
<dbReference type="SUPFAM" id="SSF55874">
    <property type="entry name" value="ATPase domain of HSP90 chaperone/DNA topoisomerase II/histidine kinase"/>
    <property type="match status" value="1"/>
</dbReference>
<dbReference type="SMART" id="SM00387">
    <property type="entry name" value="HATPase_c"/>
    <property type="match status" value="1"/>
</dbReference>
<dbReference type="EC" id="2.7.13.3" evidence="2"/>
<dbReference type="InterPro" id="IPR005467">
    <property type="entry name" value="His_kinase_dom"/>
</dbReference>
<accession>A0A6M5YVR5</accession>
<keyword evidence="4" id="KW-1133">Transmembrane helix</keyword>